<protein>
    <submittedName>
        <fullName evidence="3">Amidase</fullName>
    </submittedName>
</protein>
<name>A0A4V1RJ30_9HYPH</name>
<evidence type="ECO:0000256" key="1">
    <source>
        <dbReference type="ARBA" id="ARBA00009199"/>
    </source>
</evidence>
<reference evidence="3 4" key="1">
    <citation type="submission" date="2018-09" db="EMBL/GenBank/DDBJ databases">
        <authorList>
            <person name="Grouzdev D.S."/>
            <person name="Krutkina M.S."/>
        </authorList>
    </citation>
    <scope>NUCLEOTIDE SEQUENCE [LARGE SCALE GENOMIC DNA]</scope>
    <source>
        <strain evidence="3 4">RmlP001</strain>
    </source>
</reference>
<evidence type="ECO:0000259" key="2">
    <source>
        <dbReference type="Pfam" id="PF01425"/>
    </source>
</evidence>
<dbReference type="SUPFAM" id="SSF75304">
    <property type="entry name" value="Amidase signature (AS) enzymes"/>
    <property type="match status" value="1"/>
</dbReference>
<dbReference type="GO" id="GO:0003824">
    <property type="term" value="F:catalytic activity"/>
    <property type="evidence" value="ECO:0007669"/>
    <property type="project" value="InterPro"/>
</dbReference>
<dbReference type="OrthoDB" id="9814821at2"/>
<gene>
    <name evidence="3" type="ORF">D3272_05430</name>
</gene>
<dbReference type="EMBL" id="QYBC01000003">
    <property type="protein sequence ID" value="RYB06767.1"/>
    <property type="molecule type" value="Genomic_DNA"/>
</dbReference>
<keyword evidence="4" id="KW-1185">Reference proteome</keyword>
<feature type="domain" description="Amidase" evidence="2">
    <location>
        <begin position="24"/>
        <end position="443"/>
    </location>
</feature>
<comment type="similarity">
    <text evidence="1">Belongs to the amidase family.</text>
</comment>
<comment type="caution">
    <text evidence="3">The sequence shown here is derived from an EMBL/GenBank/DDBJ whole genome shotgun (WGS) entry which is preliminary data.</text>
</comment>
<dbReference type="InterPro" id="IPR000120">
    <property type="entry name" value="Amidase"/>
</dbReference>
<dbReference type="InterPro" id="IPR023631">
    <property type="entry name" value="Amidase_dom"/>
</dbReference>
<dbReference type="Gene3D" id="3.90.1300.10">
    <property type="entry name" value="Amidase signature (AS) domain"/>
    <property type="match status" value="1"/>
</dbReference>
<proteinExistence type="inferred from homology"/>
<dbReference type="PANTHER" id="PTHR11895">
    <property type="entry name" value="TRANSAMIDASE"/>
    <property type="match status" value="1"/>
</dbReference>
<dbReference type="InterPro" id="IPR036928">
    <property type="entry name" value="AS_sf"/>
</dbReference>
<dbReference type="Pfam" id="PF01425">
    <property type="entry name" value="Amidase"/>
    <property type="match status" value="1"/>
</dbReference>
<evidence type="ECO:0000313" key="3">
    <source>
        <dbReference type="EMBL" id="RYB06767.1"/>
    </source>
</evidence>
<dbReference type="RefSeq" id="WP_129218121.1">
    <property type="nucleotide sequence ID" value="NZ_QYBC01000003.1"/>
</dbReference>
<evidence type="ECO:0000313" key="4">
    <source>
        <dbReference type="Proteomes" id="UP000289411"/>
    </source>
</evidence>
<reference evidence="3 4" key="2">
    <citation type="submission" date="2019-02" db="EMBL/GenBank/DDBJ databases">
        <title>'Lichenibacterium ramalinii' gen. nov. sp. nov., 'Lichenibacterium minor' gen. nov. sp. nov.</title>
        <authorList>
            <person name="Pankratov T."/>
        </authorList>
    </citation>
    <scope>NUCLEOTIDE SEQUENCE [LARGE SCALE GENOMIC DNA]</scope>
    <source>
        <strain evidence="3 4">RmlP001</strain>
    </source>
</reference>
<dbReference type="Proteomes" id="UP000289411">
    <property type="component" value="Unassembled WGS sequence"/>
</dbReference>
<organism evidence="3 4">
    <name type="scientific">Lichenibacterium ramalinae</name>
    <dbReference type="NCBI Taxonomy" id="2316527"/>
    <lineage>
        <taxon>Bacteria</taxon>
        <taxon>Pseudomonadati</taxon>
        <taxon>Pseudomonadota</taxon>
        <taxon>Alphaproteobacteria</taxon>
        <taxon>Hyphomicrobiales</taxon>
        <taxon>Lichenihabitantaceae</taxon>
        <taxon>Lichenibacterium</taxon>
    </lineage>
</organism>
<accession>A0A4V1RJ30</accession>
<dbReference type="PANTHER" id="PTHR11895:SF151">
    <property type="entry name" value="GLUTAMYL-TRNA(GLN) AMIDOTRANSFERASE SUBUNIT A"/>
    <property type="match status" value="1"/>
</dbReference>
<sequence>MSLAPGSALAVADAVCRGRRRVSDVVAEALERIAARDSAINAVVTVDPDDSLRQAAAVERRLAAGERPALAGVPVVVKDAVWVAGWRVTQGSRLFADFVAPRDNVAVARLRAAGAVVVGMANMSEFGCKGVTSNPLHGTTRHPLDPELTPGGSSGGCASALGADLVPLALGTDGGGSARRPAAHAGVVGFKPSGGILANGPGFPGGGSLTSVLAPMARSVADVAALFAALLGGDPADPLSVALPAMRDAGAPRIAFAPRLGLDVPVDADVAAAVAGAAARLAEAGYTVVDAEPDWPDGASERALMPLQWDGVARLHGEAWRRDPALFDPYIADQIGRGLAQPAADVAAARAMAAAVARAADLFFARHDLVVGPTTPCVAWRHDRLGPAEIDGRPVDDRAHAVFTPFLNHALASAISIPCGVDRRGLPIGLQIAGPRFADRRVLALAGDAERLLAA</sequence>
<dbReference type="AlphaFoldDB" id="A0A4V1RJ30"/>